<keyword evidence="2" id="KW-0813">Transport</keyword>
<feature type="transmembrane region" description="Helical" evidence="8">
    <location>
        <begin position="109"/>
        <end position="127"/>
    </location>
</feature>
<organism evidence="9 10">
    <name type="scientific">Prorocentrum cordatum</name>
    <dbReference type="NCBI Taxonomy" id="2364126"/>
    <lineage>
        <taxon>Eukaryota</taxon>
        <taxon>Sar</taxon>
        <taxon>Alveolata</taxon>
        <taxon>Dinophyceae</taxon>
        <taxon>Prorocentrales</taxon>
        <taxon>Prorocentraceae</taxon>
        <taxon>Prorocentrum</taxon>
    </lineage>
</organism>
<feature type="region of interest" description="Disordered" evidence="7">
    <location>
        <begin position="405"/>
        <end position="488"/>
    </location>
</feature>
<dbReference type="Proteomes" id="UP001189429">
    <property type="component" value="Unassembled WGS sequence"/>
</dbReference>
<comment type="caution">
    <text evidence="9">The sequence shown here is derived from an EMBL/GenBank/DDBJ whole genome shotgun (WGS) entry which is preliminary data.</text>
</comment>
<feature type="transmembrane region" description="Helical" evidence="8">
    <location>
        <begin position="303"/>
        <end position="324"/>
    </location>
</feature>
<dbReference type="Pfam" id="PF25539">
    <property type="entry name" value="Bestrophin_2"/>
    <property type="match status" value="1"/>
</dbReference>
<keyword evidence="10" id="KW-1185">Reference proteome</keyword>
<evidence type="ECO:0000256" key="6">
    <source>
        <dbReference type="ARBA" id="ARBA00023136"/>
    </source>
</evidence>
<name>A0ABN9QB66_9DINO</name>
<evidence type="ECO:0000313" key="9">
    <source>
        <dbReference type="EMBL" id="CAK0802852.1"/>
    </source>
</evidence>
<feature type="transmembrane region" description="Helical" evidence="8">
    <location>
        <begin position="271"/>
        <end position="291"/>
    </location>
</feature>
<keyword evidence="4 8" id="KW-1133">Transmembrane helix</keyword>
<accession>A0ABN9QB66</accession>
<evidence type="ECO:0000313" key="10">
    <source>
        <dbReference type="Proteomes" id="UP001189429"/>
    </source>
</evidence>
<reference evidence="9" key="1">
    <citation type="submission" date="2023-10" db="EMBL/GenBank/DDBJ databases">
        <authorList>
            <person name="Chen Y."/>
            <person name="Shah S."/>
            <person name="Dougan E. K."/>
            <person name="Thang M."/>
            <person name="Chan C."/>
        </authorList>
    </citation>
    <scope>NUCLEOTIDE SEQUENCE [LARGE SCALE GENOMIC DNA]</scope>
</reference>
<evidence type="ECO:0000256" key="2">
    <source>
        <dbReference type="ARBA" id="ARBA00022448"/>
    </source>
</evidence>
<evidence type="ECO:0000256" key="1">
    <source>
        <dbReference type="ARBA" id="ARBA00004141"/>
    </source>
</evidence>
<feature type="compositionally biased region" description="Basic residues" evidence="7">
    <location>
        <begin position="454"/>
        <end position="463"/>
    </location>
</feature>
<gene>
    <name evidence="9" type="ORF">PCOR1329_LOCUS10216</name>
</gene>
<evidence type="ECO:0000256" key="8">
    <source>
        <dbReference type="SAM" id="Phobius"/>
    </source>
</evidence>
<comment type="subcellular location">
    <subcellularLocation>
        <location evidence="1">Membrane</location>
        <topology evidence="1">Multi-pass membrane protein</topology>
    </subcellularLocation>
</comment>
<dbReference type="PANTHER" id="PTHR33281">
    <property type="entry name" value="UPF0187 PROTEIN YNEE"/>
    <property type="match status" value="1"/>
</dbReference>
<evidence type="ECO:0000256" key="3">
    <source>
        <dbReference type="ARBA" id="ARBA00022692"/>
    </source>
</evidence>
<evidence type="ECO:0000256" key="5">
    <source>
        <dbReference type="ARBA" id="ARBA00023065"/>
    </source>
</evidence>
<keyword evidence="6 8" id="KW-0472">Membrane</keyword>
<keyword evidence="5" id="KW-0406">Ion transport</keyword>
<evidence type="ECO:0000256" key="4">
    <source>
        <dbReference type="ARBA" id="ARBA00022989"/>
    </source>
</evidence>
<keyword evidence="3 8" id="KW-0812">Transmembrane</keyword>
<dbReference type="PANTHER" id="PTHR33281:SF20">
    <property type="match status" value="1"/>
</dbReference>
<protein>
    <recommendedName>
        <fullName evidence="11">Bestrophin homolog</fullName>
    </recommendedName>
</protein>
<evidence type="ECO:0000256" key="7">
    <source>
        <dbReference type="SAM" id="MobiDB-lite"/>
    </source>
</evidence>
<dbReference type="EMBL" id="CAUYUJ010002891">
    <property type="protein sequence ID" value="CAK0802852.1"/>
    <property type="molecule type" value="Genomic_DNA"/>
</dbReference>
<evidence type="ECO:0008006" key="11">
    <source>
        <dbReference type="Google" id="ProtNLM"/>
    </source>
</evidence>
<sequence>MRGDSAHAAGAQDGGSLCARTLSGRRNCRRPTPEAAVGTACNFDVRATHYLPVAMNYRSVWAILHQSAMRRSLLAALPCAVVAAVMKYADLNMEFNFLVSIMPEDATYSSFTFLLGFFLCFHTSHAYQRFWYGAQMIYTISGNFIDMASLLLAFTQHSSQPKELISNFKAALVRLSSLLFAVSIDEVCGRHELHISDRKCIDACGLDEGMLERVRISKHKAQVVCLMIQNLIVSQISAGVLNIPPPILTRAFQEQSNAMIQFHEVRTCREVPFPFPFVIVSEVLLLFHWGVTPFFMSYWSQGSLSAATYTFIISFTLWTMHYIAMELDNPFGGGINDLDTAWLQDQLDEQLVTLLMESEACLTVDKQQWTMINPVVSLVNQYQSVARKPLPCSWPEQCWRSVPEVPHGAPPSAPRRRRLVGAPRQGGNAEVPPGASPPRGQTRPRHPAAAPPRPGHRPVRRATRPWQMRSEKAVGGGAAVGPPRTSSP</sequence>
<feature type="transmembrane region" description="Helical" evidence="8">
    <location>
        <begin position="72"/>
        <end position="89"/>
    </location>
</feature>
<proteinExistence type="predicted"/>
<dbReference type="InterPro" id="IPR044669">
    <property type="entry name" value="YneE/VCCN1/2-like"/>
</dbReference>